<evidence type="ECO:0000313" key="3">
    <source>
        <dbReference type="Proteomes" id="UP000242715"/>
    </source>
</evidence>
<protein>
    <recommendedName>
        <fullName evidence="4">RRM domain-containing protein</fullName>
    </recommendedName>
</protein>
<proteinExistence type="predicted"/>
<sequence>MRGRGRVETEIEGNSRGRSRARSTHRKPYGYIHNVDQMSTSFFVTNFPQDCTSEDLWKGFARYVSVGDVYIPNKVDKWGRRKEEAKKECLDRPKGREVGKGSVQMGVSFKTALVNTTKAQEVREKGLEEVENVLKVEVGGRLLNELDRSFVGKLALNVEGAELALFQGDRDEEQDHSWVESLNFPGEALEDYSGVHGGSMEEGDDYICHQRPFIL</sequence>
<name>A0A2Z6MSD4_TRISU</name>
<feature type="region of interest" description="Disordered" evidence="1">
    <location>
        <begin position="1"/>
        <end position="26"/>
    </location>
</feature>
<dbReference type="InterPro" id="IPR035979">
    <property type="entry name" value="RBD_domain_sf"/>
</dbReference>
<dbReference type="InterPro" id="IPR012677">
    <property type="entry name" value="Nucleotide-bd_a/b_plait_sf"/>
</dbReference>
<feature type="compositionally biased region" description="Basic residues" evidence="1">
    <location>
        <begin position="17"/>
        <end position="26"/>
    </location>
</feature>
<dbReference type="SUPFAM" id="SSF54928">
    <property type="entry name" value="RNA-binding domain, RBD"/>
    <property type="match status" value="1"/>
</dbReference>
<gene>
    <name evidence="2" type="ORF">TSUD_19970</name>
</gene>
<evidence type="ECO:0000313" key="2">
    <source>
        <dbReference type="EMBL" id="GAU34291.1"/>
    </source>
</evidence>
<evidence type="ECO:0008006" key="4">
    <source>
        <dbReference type="Google" id="ProtNLM"/>
    </source>
</evidence>
<dbReference type="EMBL" id="DF973552">
    <property type="protein sequence ID" value="GAU34291.1"/>
    <property type="molecule type" value="Genomic_DNA"/>
</dbReference>
<evidence type="ECO:0000256" key="1">
    <source>
        <dbReference type="SAM" id="MobiDB-lite"/>
    </source>
</evidence>
<dbReference type="GO" id="GO:0003676">
    <property type="term" value="F:nucleic acid binding"/>
    <property type="evidence" value="ECO:0007669"/>
    <property type="project" value="InterPro"/>
</dbReference>
<reference evidence="3" key="1">
    <citation type="journal article" date="2017" name="Front. Plant Sci.">
        <title>Climate Clever Clovers: New Paradigm to Reduce the Environmental Footprint of Ruminants by Breeding Low Methanogenic Forages Utilizing Haplotype Variation.</title>
        <authorList>
            <person name="Kaur P."/>
            <person name="Appels R."/>
            <person name="Bayer P.E."/>
            <person name="Keeble-Gagnere G."/>
            <person name="Wang J."/>
            <person name="Hirakawa H."/>
            <person name="Shirasawa K."/>
            <person name="Vercoe P."/>
            <person name="Stefanova K."/>
            <person name="Durmic Z."/>
            <person name="Nichols P."/>
            <person name="Revell C."/>
            <person name="Isobe S.N."/>
            <person name="Edwards D."/>
            <person name="Erskine W."/>
        </authorList>
    </citation>
    <scope>NUCLEOTIDE SEQUENCE [LARGE SCALE GENOMIC DNA]</scope>
    <source>
        <strain evidence="3">cv. Daliak</strain>
    </source>
</reference>
<dbReference type="OrthoDB" id="1436792at2759"/>
<feature type="compositionally biased region" description="Basic and acidic residues" evidence="1">
    <location>
        <begin position="1"/>
        <end position="15"/>
    </location>
</feature>
<dbReference type="Proteomes" id="UP000242715">
    <property type="component" value="Unassembled WGS sequence"/>
</dbReference>
<dbReference type="AlphaFoldDB" id="A0A2Z6MSD4"/>
<accession>A0A2Z6MSD4</accession>
<organism evidence="2 3">
    <name type="scientific">Trifolium subterraneum</name>
    <name type="common">Subterranean clover</name>
    <dbReference type="NCBI Taxonomy" id="3900"/>
    <lineage>
        <taxon>Eukaryota</taxon>
        <taxon>Viridiplantae</taxon>
        <taxon>Streptophyta</taxon>
        <taxon>Embryophyta</taxon>
        <taxon>Tracheophyta</taxon>
        <taxon>Spermatophyta</taxon>
        <taxon>Magnoliopsida</taxon>
        <taxon>eudicotyledons</taxon>
        <taxon>Gunneridae</taxon>
        <taxon>Pentapetalae</taxon>
        <taxon>rosids</taxon>
        <taxon>fabids</taxon>
        <taxon>Fabales</taxon>
        <taxon>Fabaceae</taxon>
        <taxon>Papilionoideae</taxon>
        <taxon>50 kb inversion clade</taxon>
        <taxon>NPAAA clade</taxon>
        <taxon>Hologalegina</taxon>
        <taxon>IRL clade</taxon>
        <taxon>Trifolieae</taxon>
        <taxon>Trifolium</taxon>
    </lineage>
</organism>
<keyword evidence="3" id="KW-1185">Reference proteome</keyword>
<dbReference type="Gene3D" id="3.30.70.330">
    <property type="match status" value="1"/>
</dbReference>